<keyword evidence="5" id="KW-1185">Reference proteome</keyword>
<dbReference type="PANTHER" id="PTHR11487">
    <property type="entry name" value="THIOESTERASE"/>
    <property type="match status" value="1"/>
</dbReference>
<dbReference type="Pfam" id="PF00975">
    <property type="entry name" value="Thioesterase"/>
    <property type="match status" value="1"/>
</dbReference>
<dbReference type="InterPro" id="IPR029058">
    <property type="entry name" value="AB_hydrolase_fold"/>
</dbReference>
<comment type="similarity">
    <text evidence="1">Belongs to the thioesterase family.</text>
</comment>
<dbReference type="RefSeq" id="WP_209208755.1">
    <property type="nucleotide sequence ID" value="NZ_JAFFZM010000001.1"/>
</dbReference>
<organism evidence="4 5">
    <name type="scientific">Streptomyces smyrnaeus</name>
    <dbReference type="NCBI Taxonomy" id="1387713"/>
    <lineage>
        <taxon>Bacteria</taxon>
        <taxon>Bacillati</taxon>
        <taxon>Actinomycetota</taxon>
        <taxon>Actinomycetes</taxon>
        <taxon>Kitasatosporales</taxon>
        <taxon>Streptomycetaceae</taxon>
        <taxon>Streptomyces</taxon>
    </lineage>
</organism>
<feature type="domain" description="Thioesterase" evidence="3">
    <location>
        <begin position="31"/>
        <end position="264"/>
    </location>
</feature>
<dbReference type="InterPro" id="IPR001031">
    <property type="entry name" value="Thioesterase"/>
</dbReference>
<dbReference type="Proteomes" id="UP000721954">
    <property type="component" value="Unassembled WGS sequence"/>
</dbReference>
<dbReference type="SUPFAM" id="SSF53474">
    <property type="entry name" value="alpha/beta-Hydrolases"/>
    <property type="match status" value="1"/>
</dbReference>
<comment type="caution">
    <text evidence="4">The sequence shown here is derived from an EMBL/GenBank/DDBJ whole genome shotgun (WGS) entry which is preliminary data.</text>
</comment>
<sequence>MSTTTPAHSSSPWFPFPPPVPPGPGGRPRVRLLCFPCAGQGASAYRPWQRLLAPEIEVVPVQLPGREGRATEPPHTTMDGLMTHLLPQLRQQVGGADGYALFGHSLGALVAFEAARRLEATGHVPLGLTVAAQHPPQLPLGREPVHDLPRAAFMTTLGLYGQVPVELFDDPAAVELARVGLRADFTLAETYRPWAGPGPEVPSAEPLVSCPVTALAGLADTTFPPGSMRAWGELTSGPFTFRPVPGDHFFVNERTAELVGLIRSALGRRAGYPACAGPPSVSPATHRSTT</sequence>
<dbReference type="GeneID" id="96257144"/>
<dbReference type="InterPro" id="IPR012223">
    <property type="entry name" value="TEII"/>
</dbReference>
<dbReference type="EMBL" id="JAFFZM010000001">
    <property type="protein sequence ID" value="MBO8196877.1"/>
    <property type="molecule type" value="Genomic_DNA"/>
</dbReference>
<evidence type="ECO:0000313" key="4">
    <source>
        <dbReference type="EMBL" id="MBO8196877.1"/>
    </source>
</evidence>
<gene>
    <name evidence="4" type="ORF">JW613_00910</name>
</gene>
<protein>
    <submittedName>
        <fullName evidence="4">Thioesterase</fullName>
    </submittedName>
</protein>
<proteinExistence type="inferred from homology"/>
<evidence type="ECO:0000259" key="3">
    <source>
        <dbReference type="Pfam" id="PF00975"/>
    </source>
</evidence>
<dbReference type="PANTHER" id="PTHR11487:SF0">
    <property type="entry name" value="S-ACYL FATTY ACID SYNTHASE THIOESTERASE, MEDIUM CHAIN"/>
    <property type="match status" value="1"/>
</dbReference>
<reference evidence="4 5" key="1">
    <citation type="submission" date="2021-02" db="EMBL/GenBank/DDBJ databases">
        <title>Streptomyces spirodelae sp. nov., isolated from duckweed.</title>
        <authorList>
            <person name="Saimee Y."/>
            <person name="Duangmal K."/>
        </authorList>
    </citation>
    <scope>NUCLEOTIDE SEQUENCE [LARGE SCALE GENOMIC DNA]</scope>
    <source>
        <strain evidence="4 5">DSM 42105</strain>
    </source>
</reference>
<feature type="region of interest" description="Disordered" evidence="2">
    <location>
        <begin position="1"/>
        <end position="20"/>
    </location>
</feature>
<feature type="compositionally biased region" description="Polar residues" evidence="2">
    <location>
        <begin position="1"/>
        <end position="12"/>
    </location>
</feature>
<evidence type="ECO:0000313" key="5">
    <source>
        <dbReference type="Proteomes" id="UP000721954"/>
    </source>
</evidence>
<name>A0ABS3XN88_9ACTN</name>
<evidence type="ECO:0000256" key="2">
    <source>
        <dbReference type="SAM" id="MobiDB-lite"/>
    </source>
</evidence>
<dbReference type="Gene3D" id="3.40.50.1820">
    <property type="entry name" value="alpha/beta hydrolase"/>
    <property type="match status" value="1"/>
</dbReference>
<evidence type="ECO:0000256" key="1">
    <source>
        <dbReference type="ARBA" id="ARBA00007169"/>
    </source>
</evidence>
<accession>A0ABS3XN88</accession>